<dbReference type="KEGG" id="gba:J421_1100"/>
<evidence type="ECO:0000256" key="2">
    <source>
        <dbReference type="PROSITE-ProRule" id="PRU00504"/>
    </source>
</evidence>
<feature type="repeat" description="NHL" evidence="2">
    <location>
        <begin position="250"/>
        <end position="289"/>
    </location>
</feature>
<dbReference type="eggNOG" id="COG3391">
    <property type="taxonomic scope" value="Bacteria"/>
</dbReference>
<dbReference type="PROSITE" id="PS51125">
    <property type="entry name" value="NHL"/>
    <property type="match status" value="1"/>
</dbReference>
<dbReference type="STRING" id="861299.J421_1100"/>
<dbReference type="InterPro" id="IPR011042">
    <property type="entry name" value="6-blade_b-propeller_TolB-like"/>
</dbReference>
<dbReference type="PATRIC" id="fig|861299.3.peg.1116"/>
<keyword evidence="1" id="KW-0677">Repeat</keyword>
<dbReference type="InterPro" id="IPR050952">
    <property type="entry name" value="TRIM-NHL_E3_ligases"/>
</dbReference>
<evidence type="ECO:0000313" key="4">
    <source>
        <dbReference type="Proteomes" id="UP000019151"/>
    </source>
</evidence>
<dbReference type="GO" id="GO:0043161">
    <property type="term" value="P:proteasome-mediated ubiquitin-dependent protein catabolic process"/>
    <property type="evidence" value="ECO:0007669"/>
    <property type="project" value="TreeGrafter"/>
</dbReference>
<dbReference type="AlphaFoldDB" id="W0RDX4"/>
<dbReference type="InParanoid" id="W0RDX4"/>
<dbReference type="GO" id="GO:0061630">
    <property type="term" value="F:ubiquitin protein ligase activity"/>
    <property type="evidence" value="ECO:0007669"/>
    <property type="project" value="TreeGrafter"/>
</dbReference>
<dbReference type="GO" id="GO:0000209">
    <property type="term" value="P:protein polyubiquitination"/>
    <property type="evidence" value="ECO:0007669"/>
    <property type="project" value="TreeGrafter"/>
</dbReference>
<evidence type="ECO:0000256" key="1">
    <source>
        <dbReference type="ARBA" id="ARBA00022737"/>
    </source>
</evidence>
<evidence type="ECO:0000313" key="3">
    <source>
        <dbReference type="EMBL" id="AHG88637.1"/>
    </source>
</evidence>
<gene>
    <name evidence="3" type="ORF">J421_1100</name>
</gene>
<dbReference type="Pfam" id="PF01436">
    <property type="entry name" value="NHL"/>
    <property type="match status" value="1"/>
</dbReference>
<dbReference type="Proteomes" id="UP000019151">
    <property type="component" value="Chromosome"/>
</dbReference>
<dbReference type="PANTHER" id="PTHR24104:SF25">
    <property type="entry name" value="PROTEIN LIN-41"/>
    <property type="match status" value="1"/>
</dbReference>
<proteinExistence type="predicted"/>
<dbReference type="SUPFAM" id="SSF63829">
    <property type="entry name" value="Calcium-dependent phosphotriesterase"/>
    <property type="match status" value="1"/>
</dbReference>
<dbReference type="EMBL" id="CP007128">
    <property type="protein sequence ID" value="AHG88637.1"/>
    <property type="molecule type" value="Genomic_DNA"/>
</dbReference>
<dbReference type="Gene3D" id="2.120.10.30">
    <property type="entry name" value="TolB, C-terminal domain"/>
    <property type="match status" value="1"/>
</dbReference>
<name>W0RDX4_9BACT</name>
<sequence length="389" mass="40844">MRIARRIARGAAESFGLMRSRGARGERRASSVCSAFSAAPRAAVLSLATVASLGAQPGVAPTNDLPNPYRTVEGWARMPAGRTWGSTSAVDIDRDGRSVWVAERCGANSCAGSALPSVLLFDSTGTLVRAFGAGLLVAPHGIHVDRDGNVWVTDCACTGGRNAPVTPVTKDSAAPPRGHQVFEFAPDGRLLRTLGAAGGARAPGYFWQPNDVLVAPDGSVFVSEGHSSQPGSVARVLKFDRAGTLVKTWGTFGKASNEMDQPHALAMDSRGRLFVGDRGNDRILIFDQDGALLDTWYQFGRPSGIWIDARDTIYVADSESGSVAPAHGAWKRGIRIGSARTGAVTALIPDPATNPPSTSAAEGVAVDARGVIYGAEVGPRALKRYERIP</sequence>
<dbReference type="GO" id="GO:0008270">
    <property type="term" value="F:zinc ion binding"/>
    <property type="evidence" value="ECO:0007669"/>
    <property type="project" value="UniProtKB-KW"/>
</dbReference>
<accession>W0RDX4</accession>
<dbReference type="HOGENOM" id="CLU_037899_6_0_0"/>
<keyword evidence="4" id="KW-1185">Reference proteome</keyword>
<reference evidence="3 4" key="1">
    <citation type="journal article" date="2014" name="Genome Announc.">
        <title>Genome Sequence and Methylome of Soil Bacterium Gemmatirosa kalamazoonensis KBS708T, a Member of the Rarely Cultivated Gemmatimonadetes Phylum.</title>
        <authorList>
            <person name="Debruyn J.M."/>
            <person name="Radosevich M."/>
            <person name="Wommack K.E."/>
            <person name="Polson S.W."/>
            <person name="Hauser L.J."/>
            <person name="Fawaz M.N."/>
            <person name="Korlach J."/>
            <person name="Tsai Y.C."/>
        </authorList>
    </citation>
    <scope>NUCLEOTIDE SEQUENCE [LARGE SCALE GENOMIC DNA]</scope>
    <source>
        <strain evidence="3 4">KBS708</strain>
    </source>
</reference>
<dbReference type="InterPro" id="IPR001258">
    <property type="entry name" value="NHL_repeat"/>
</dbReference>
<protein>
    <submittedName>
        <fullName evidence="3">NHL repeat containing protein</fullName>
    </submittedName>
</protein>
<dbReference type="PANTHER" id="PTHR24104">
    <property type="entry name" value="E3 UBIQUITIN-PROTEIN LIGASE NHLRC1-RELATED"/>
    <property type="match status" value="1"/>
</dbReference>
<organism evidence="3 4">
    <name type="scientific">Gemmatirosa kalamazoonensis</name>
    <dbReference type="NCBI Taxonomy" id="861299"/>
    <lineage>
        <taxon>Bacteria</taxon>
        <taxon>Pseudomonadati</taxon>
        <taxon>Gemmatimonadota</taxon>
        <taxon>Gemmatimonadia</taxon>
        <taxon>Gemmatimonadales</taxon>
        <taxon>Gemmatimonadaceae</taxon>
        <taxon>Gemmatirosa</taxon>
    </lineage>
</organism>